<dbReference type="PANTHER" id="PTHR42893:SF46">
    <property type="entry name" value="PROTEIN DETOXIFICATION 44, CHLOROPLASTIC"/>
    <property type="match status" value="1"/>
</dbReference>
<dbReference type="InterPro" id="IPR044644">
    <property type="entry name" value="DinF-like"/>
</dbReference>
<evidence type="ECO:0000256" key="2">
    <source>
        <dbReference type="ARBA" id="ARBA00010199"/>
    </source>
</evidence>
<feature type="transmembrane region" description="Helical" evidence="6">
    <location>
        <begin position="173"/>
        <end position="195"/>
    </location>
</feature>
<feature type="transmembrane region" description="Helical" evidence="6">
    <location>
        <begin position="362"/>
        <end position="384"/>
    </location>
</feature>
<evidence type="ECO:0000256" key="6">
    <source>
        <dbReference type="SAM" id="Phobius"/>
    </source>
</evidence>
<dbReference type="Pfam" id="PF01554">
    <property type="entry name" value="MatE"/>
    <property type="match status" value="2"/>
</dbReference>
<feature type="transmembrane region" description="Helical" evidence="6">
    <location>
        <begin position="276"/>
        <end position="297"/>
    </location>
</feature>
<feature type="transmembrane region" description="Helical" evidence="6">
    <location>
        <begin position="99"/>
        <end position="128"/>
    </location>
</feature>
<keyword evidence="3 6" id="KW-0812">Transmembrane</keyword>
<feature type="transmembrane region" description="Helical" evidence="6">
    <location>
        <begin position="318"/>
        <end position="342"/>
    </location>
</feature>
<accession>A0ABP8HV26</accession>
<sequence>MSIWSLKDIKEDLSDKQQHRSTWRIAAPMLLSNMTVPLVGLVDSGVMGHLPESHHLAAVGLGAALFTFIVWTMGFLRMITTGLVAQAYGASNHHDIRQWLYLSSLLALSVATLTLLLNPWIIDVILWWVEGSSDVEESVLLYWNTRIWGLPFTLLNAVMIGWFIGMQNARVPFVMLLIINLFNVGLDLLFVQGFGMAVDGVAIASVIAEILGFIYAAICLKGLLKKFPIKEKFQLAWAKLKRLLRLNGDLLIRTLSLELVFFTIHSRGAELGDAVMAVNAVLLNFLLVISSGLDGFANAVEAQVGRALGRDKWRDFRASINIGGFWSIITSLLFCLAFLLFIETFIGWITDIESVRQQAEPYHIYIILIPLVAIWGFWLDGVFIGASAITTMRNSMILAVAVGFIPMYFLTKGYDNHGLWWAFFAFLAMRAITSFWLLYRGIKAGRYISLSTIALYKKEHM</sequence>
<evidence type="ECO:0000256" key="1">
    <source>
        <dbReference type="ARBA" id="ARBA00004141"/>
    </source>
</evidence>
<dbReference type="Proteomes" id="UP001501294">
    <property type="component" value="Unassembled WGS sequence"/>
</dbReference>
<name>A0ABP8HV26_9GAMM</name>
<feature type="transmembrane region" description="Helical" evidence="6">
    <location>
        <begin position="148"/>
        <end position="166"/>
    </location>
</feature>
<protein>
    <submittedName>
        <fullName evidence="7">MATE family efflux transporter DinF</fullName>
    </submittedName>
</protein>
<organism evidence="7 8">
    <name type="scientific">Kangiella taiwanensis</name>
    <dbReference type="NCBI Taxonomy" id="1079179"/>
    <lineage>
        <taxon>Bacteria</taxon>
        <taxon>Pseudomonadati</taxon>
        <taxon>Pseudomonadota</taxon>
        <taxon>Gammaproteobacteria</taxon>
        <taxon>Kangiellales</taxon>
        <taxon>Kangiellaceae</taxon>
        <taxon>Kangiella</taxon>
    </lineage>
</organism>
<evidence type="ECO:0000256" key="5">
    <source>
        <dbReference type="ARBA" id="ARBA00023136"/>
    </source>
</evidence>
<proteinExistence type="inferred from homology"/>
<feature type="transmembrane region" description="Helical" evidence="6">
    <location>
        <begin position="396"/>
        <end position="414"/>
    </location>
</feature>
<reference evidence="8" key="1">
    <citation type="journal article" date="2019" name="Int. J. Syst. Evol. Microbiol.">
        <title>The Global Catalogue of Microorganisms (GCM) 10K type strain sequencing project: providing services to taxonomists for standard genome sequencing and annotation.</title>
        <authorList>
            <consortium name="The Broad Institute Genomics Platform"/>
            <consortium name="The Broad Institute Genome Sequencing Center for Infectious Disease"/>
            <person name="Wu L."/>
            <person name="Ma J."/>
        </authorList>
    </citation>
    <scope>NUCLEOTIDE SEQUENCE [LARGE SCALE GENOMIC DNA]</scope>
    <source>
        <strain evidence="8">JCM 17727</strain>
    </source>
</reference>
<keyword evidence="5 6" id="KW-0472">Membrane</keyword>
<dbReference type="NCBIfam" id="TIGR00797">
    <property type="entry name" value="matE"/>
    <property type="match status" value="1"/>
</dbReference>
<evidence type="ECO:0000313" key="7">
    <source>
        <dbReference type="EMBL" id="GAA4345094.1"/>
    </source>
</evidence>
<comment type="subcellular location">
    <subcellularLocation>
        <location evidence="1">Membrane</location>
        <topology evidence="1">Multi-pass membrane protein</topology>
    </subcellularLocation>
</comment>
<evidence type="ECO:0000256" key="3">
    <source>
        <dbReference type="ARBA" id="ARBA00022692"/>
    </source>
</evidence>
<keyword evidence="4 6" id="KW-1133">Transmembrane helix</keyword>
<comment type="caution">
    <text evidence="7">The sequence shown here is derived from an EMBL/GenBank/DDBJ whole genome shotgun (WGS) entry which is preliminary data.</text>
</comment>
<evidence type="ECO:0000313" key="8">
    <source>
        <dbReference type="Proteomes" id="UP001501294"/>
    </source>
</evidence>
<feature type="transmembrane region" description="Helical" evidence="6">
    <location>
        <begin position="420"/>
        <end position="439"/>
    </location>
</feature>
<dbReference type="CDD" id="cd13136">
    <property type="entry name" value="MATE_DinF_like"/>
    <property type="match status" value="1"/>
</dbReference>
<comment type="similarity">
    <text evidence="2">Belongs to the multi antimicrobial extrusion (MATE) (TC 2.A.66.1) family.</text>
</comment>
<feature type="transmembrane region" description="Helical" evidence="6">
    <location>
        <begin position="54"/>
        <end position="79"/>
    </location>
</feature>
<gene>
    <name evidence="7" type="primary">dinF</name>
    <name evidence="7" type="ORF">GCM10023150_05170</name>
</gene>
<dbReference type="RefSeq" id="WP_223577156.1">
    <property type="nucleotide sequence ID" value="NZ_BAABFU010000001.1"/>
</dbReference>
<evidence type="ECO:0000256" key="4">
    <source>
        <dbReference type="ARBA" id="ARBA00022989"/>
    </source>
</evidence>
<feature type="transmembrane region" description="Helical" evidence="6">
    <location>
        <begin position="201"/>
        <end position="224"/>
    </location>
</feature>
<feature type="transmembrane region" description="Helical" evidence="6">
    <location>
        <begin position="244"/>
        <end position="264"/>
    </location>
</feature>
<keyword evidence="8" id="KW-1185">Reference proteome</keyword>
<dbReference type="InterPro" id="IPR002528">
    <property type="entry name" value="MATE_fam"/>
</dbReference>
<dbReference type="PANTHER" id="PTHR42893">
    <property type="entry name" value="PROTEIN DETOXIFICATION 44, CHLOROPLASTIC-RELATED"/>
    <property type="match status" value="1"/>
</dbReference>
<dbReference type="EMBL" id="BAABFU010000001">
    <property type="protein sequence ID" value="GAA4345094.1"/>
    <property type="molecule type" value="Genomic_DNA"/>
</dbReference>
<feature type="transmembrane region" description="Helical" evidence="6">
    <location>
        <begin position="21"/>
        <end position="42"/>
    </location>
</feature>